<proteinExistence type="predicted"/>
<gene>
    <name evidence="2" type="ORF">PCOR1329_LOCUS48758</name>
</gene>
<accession>A0ABN9UK01</accession>
<comment type="caution">
    <text evidence="2">The sequence shown here is derived from an EMBL/GenBank/DDBJ whole genome shotgun (WGS) entry which is preliminary data.</text>
</comment>
<protein>
    <submittedName>
        <fullName evidence="2">Uncharacterized protein</fullName>
    </submittedName>
</protein>
<organism evidence="2 3">
    <name type="scientific">Prorocentrum cordatum</name>
    <dbReference type="NCBI Taxonomy" id="2364126"/>
    <lineage>
        <taxon>Eukaryota</taxon>
        <taxon>Sar</taxon>
        <taxon>Alveolata</taxon>
        <taxon>Dinophyceae</taxon>
        <taxon>Prorocentrales</taxon>
        <taxon>Prorocentraceae</taxon>
        <taxon>Prorocentrum</taxon>
    </lineage>
</organism>
<reference evidence="2" key="1">
    <citation type="submission" date="2023-10" db="EMBL/GenBank/DDBJ databases">
        <authorList>
            <person name="Chen Y."/>
            <person name="Shah S."/>
            <person name="Dougan E. K."/>
            <person name="Thang M."/>
            <person name="Chan C."/>
        </authorList>
    </citation>
    <scope>NUCLEOTIDE SEQUENCE [LARGE SCALE GENOMIC DNA]</scope>
</reference>
<evidence type="ECO:0000256" key="1">
    <source>
        <dbReference type="SAM" id="MobiDB-lite"/>
    </source>
</evidence>
<name>A0ABN9UK01_9DINO</name>
<dbReference type="Proteomes" id="UP001189429">
    <property type="component" value="Unassembled WGS sequence"/>
</dbReference>
<feature type="region of interest" description="Disordered" evidence="1">
    <location>
        <begin position="15"/>
        <end position="45"/>
    </location>
</feature>
<dbReference type="EMBL" id="CAUYUJ010015894">
    <property type="protein sequence ID" value="CAK0859366.1"/>
    <property type="molecule type" value="Genomic_DNA"/>
</dbReference>
<evidence type="ECO:0000313" key="3">
    <source>
        <dbReference type="Proteomes" id="UP001189429"/>
    </source>
</evidence>
<keyword evidence="3" id="KW-1185">Reference proteome</keyword>
<evidence type="ECO:0000313" key="2">
    <source>
        <dbReference type="EMBL" id="CAK0859366.1"/>
    </source>
</evidence>
<sequence>MALLALACWRVVSASAPRPLGPPPPPDAADAPAQGLGGGEVPGERADRSAIGALASVGPLRSPLGGAQQVDASNGSACSTICSDSARLGTQIVQYLARNDAALLSGGTQAPPAPTASEGDGPSCSEGVFVSFLDGFSVAAVACAAKGPKSGVESLLDLTEARDLGVRLGGAGCPGAEEHGEQGLPFVEEPEVESQKGAKSVEADLAAHGAKASQGVVESTVGAVRAQAETEALGAAMLARAALQRGDIAEGLRLREAAQAKHLESVPRRPGECSE</sequence>